<organism evidence="1 2">
    <name type="scientific">Grimontia marina</name>
    <dbReference type="NCBI Taxonomy" id="646534"/>
    <lineage>
        <taxon>Bacteria</taxon>
        <taxon>Pseudomonadati</taxon>
        <taxon>Pseudomonadota</taxon>
        <taxon>Gammaproteobacteria</taxon>
        <taxon>Vibrionales</taxon>
        <taxon>Vibrionaceae</taxon>
        <taxon>Grimontia</taxon>
    </lineage>
</organism>
<dbReference type="Proteomes" id="UP000073601">
    <property type="component" value="Unassembled WGS sequence"/>
</dbReference>
<gene>
    <name evidence="1" type="ORF">GMA8713_00930</name>
</gene>
<accession>A0A128EYZ1</accession>
<dbReference type="SUPFAM" id="SSF53850">
    <property type="entry name" value="Periplasmic binding protein-like II"/>
    <property type="match status" value="1"/>
</dbReference>
<name>A0A128EYZ1_9GAMM</name>
<sequence length="144" mass="16218">MKILALTLLTLIWLAWSPWTRAELVVVVNAENPLSSLSSRQLVDLYMGRSNSYPNGESAYTTDLPEQSQERDYFYRTLVGKSSAQVNAYWARLLFTGKSEPPQTLRSSADVIALIKQNKNAIAYISKGDLVHGLKVVYKFEDSQ</sequence>
<dbReference type="EMBL" id="FIZY01000006">
    <property type="protein sequence ID" value="CZF79340.1"/>
    <property type="molecule type" value="Genomic_DNA"/>
</dbReference>
<reference evidence="2" key="1">
    <citation type="submission" date="2016-02" db="EMBL/GenBank/DDBJ databases">
        <authorList>
            <person name="Rodrigo-Torres Lidia"/>
            <person name="Arahal R.David."/>
        </authorList>
    </citation>
    <scope>NUCLEOTIDE SEQUENCE [LARGE SCALE GENOMIC DNA]</scope>
    <source>
        <strain evidence="2">CECT 8713</strain>
    </source>
</reference>
<dbReference type="OrthoDB" id="5368544at2"/>
<keyword evidence="2" id="KW-1185">Reference proteome</keyword>
<evidence type="ECO:0008006" key="3">
    <source>
        <dbReference type="Google" id="ProtNLM"/>
    </source>
</evidence>
<evidence type="ECO:0000313" key="2">
    <source>
        <dbReference type="Proteomes" id="UP000073601"/>
    </source>
</evidence>
<evidence type="ECO:0000313" key="1">
    <source>
        <dbReference type="EMBL" id="CZF79340.1"/>
    </source>
</evidence>
<protein>
    <recommendedName>
        <fullName evidence="3">Phosphate ABC transporter substrate-binding protein</fullName>
    </recommendedName>
</protein>
<dbReference type="RefSeq" id="WP_084387650.1">
    <property type="nucleotide sequence ID" value="NZ_CAWRCI010000006.1"/>
</dbReference>
<dbReference type="AlphaFoldDB" id="A0A128EYZ1"/>
<proteinExistence type="predicted"/>
<dbReference type="Gene3D" id="3.40.190.10">
    <property type="entry name" value="Periplasmic binding protein-like II"/>
    <property type="match status" value="1"/>
</dbReference>